<evidence type="ECO:0000256" key="5">
    <source>
        <dbReference type="ARBA" id="ARBA00023136"/>
    </source>
</evidence>
<feature type="domain" description="TonB-dependent receptor plug" evidence="9">
    <location>
        <begin position="116"/>
        <end position="218"/>
    </location>
</feature>
<dbReference type="RefSeq" id="WP_114436093.1">
    <property type="nucleotide sequence ID" value="NZ_QPIZ01000001.1"/>
</dbReference>
<evidence type="ECO:0000256" key="6">
    <source>
        <dbReference type="ARBA" id="ARBA00023237"/>
    </source>
</evidence>
<sequence length="1053" mass="115830">MEKRVLFLLIGLCFSIATFAQMQVNGHVTDSQGDPVPGVTVLEQGTQNGVITDVDGNYNLNVAGQESVLVFSFVGMETQQVPVGNQTQINVVMRDVYTDLDEVVVVGYGVQKKALTTGANLNVSGEDIQKMNTVSPLQAMQSQSPGVNITQSSGMPGEGYKVNVRGLGTVGNSDPLYVIDGVTGGDINALNPADIESIDVLKDAASAAIYGSRAANGVILVTTKKGKAGKVQVSYDGYYGVQNVYKMPALLDARQYMTMMDETRFNDGKDGYDWASFVPDYEAIMAGDSDGTNWLDQIREKDAPTQNHALNISGGNDKSTYSFGFSHTSQDGILGKPVNPSYERTTARVNSDHVLYRVNDLDVVRFGENLNYSYSTRNGIQIGNIYANDIHSMLVASPLMPVYNEEGEYFDADDKSSTGLVNYDSQTSNPIALMEYRSGRNLSKNHNLQGNVFFELQPLTDLKFKTSFGYKLSASSYRRYVPTYELSTAGDGYNPENDQTQQSMNLGFQWQWENTLNYSFRTNGHFVDALVGQSVEKFGLGENVDVTNSRSIFSDFDHAWLSNTKGYTAGVTSIKGEPWGEGGIASFFGRVNYNFNETYMASVVMRADGSSNFAQGNRWGYFPSVSAGWVMSNETFMDGVSGILNFFKLRGSWGQNGNCNIDNFQYIATVGFPETAKYSFGNTKTEQSQGGYQNILPNEDITWETSEQIDLGFDARLLNSKLGVAFDWYVKTTKDWLVVAPALASFGTEPPFINGGDVENSGIELALNWNDRLGDFSYSVALNGAYNKNEVTRIANSEGIIHGEPHVLSQGTTEMYRAEVGKPIGYFWGYKTEGIYQNQAQIEARRTEGLGVMEGALPGDVIFADTDKNGVIDENDKTEIGNPHPDFTAGLNLSLSYKGLDFGLTANGAFGQQIAKSYRSFADSERQNYTTEIFGRWHGEGTSNKLPRLTPGTNTNWQNISDIYIEDGDYVKISNVTLGYDFKKLFTNLPLQQVRFYVSAQNLYTFTNYSGMDPEVGYGYDGGSGDQGNWSSGIDLGFYPAPRTYLVGLNLKF</sequence>
<organism evidence="10 11">
    <name type="scientific">Marinilabilia salmonicolor</name>
    <dbReference type="NCBI Taxonomy" id="989"/>
    <lineage>
        <taxon>Bacteria</taxon>
        <taxon>Pseudomonadati</taxon>
        <taxon>Bacteroidota</taxon>
        <taxon>Bacteroidia</taxon>
        <taxon>Marinilabiliales</taxon>
        <taxon>Marinilabiliaceae</taxon>
        <taxon>Marinilabilia</taxon>
    </lineage>
</organism>
<feature type="signal peptide" evidence="8">
    <location>
        <begin position="1"/>
        <end position="20"/>
    </location>
</feature>
<comment type="subcellular location">
    <subcellularLocation>
        <location evidence="1 7">Cell outer membrane</location>
        <topology evidence="1 7">Multi-pass membrane protein</topology>
    </subcellularLocation>
</comment>
<gene>
    <name evidence="10" type="ORF">DFO77_1013</name>
</gene>
<dbReference type="InterPro" id="IPR012910">
    <property type="entry name" value="Plug_dom"/>
</dbReference>
<dbReference type="Pfam" id="PF13715">
    <property type="entry name" value="CarbopepD_reg_2"/>
    <property type="match status" value="1"/>
</dbReference>
<evidence type="ECO:0000256" key="3">
    <source>
        <dbReference type="ARBA" id="ARBA00022452"/>
    </source>
</evidence>
<dbReference type="AlphaFoldDB" id="A0A368VGB2"/>
<keyword evidence="11" id="KW-1185">Reference proteome</keyword>
<evidence type="ECO:0000256" key="2">
    <source>
        <dbReference type="ARBA" id="ARBA00022448"/>
    </source>
</evidence>
<dbReference type="InterPro" id="IPR023997">
    <property type="entry name" value="TonB-dep_OMP_SusC/RagA_CS"/>
</dbReference>
<dbReference type="FunFam" id="2.60.40.1120:FF:000003">
    <property type="entry name" value="Outer membrane protein Omp121"/>
    <property type="match status" value="1"/>
</dbReference>
<dbReference type="Pfam" id="PF07715">
    <property type="entry name" value="Plug"/>
    <property type="match status" value="1"/>
</dbReference>
<comment type="similarity">
    <text evidence="7">Belongs to the TonB-dependent receptor family.</text>
</comment>
<dbReference type="SUPFAM" id="SSF56935">
    <property type="entry name" value="Porins"/>
    <property type="match status" value="1"/>
</dbReference>
<protein>
    <submittedName>
        <fullName evidence="10">TonB-linked SusC/RagA family outer membrane protein</fullName>
    </submittedName>
</protein>
<dbReference type="NCBIfam" id="TIGR04056">
    <property type="entry name" value="OMP_RagA_SusC"/>
    <property type="match status" value="1"/>
</dbReference>
<dbReference type="GO" id="GO:0009279">
    <property type="term" value="C:cell outer membrane"/>
    <property type="evidence" value="ECO:0007669"/>
    <property type="project" value="UniProtKB-SubCell"/>
</dbReference>
<evidence type="ECO:0000313" key="10">
    <source>
        <dbReference type="EMBL" id="RCW39235.1"/>
    </source>
</evidence>
<dbReference type="InterPro" id="IPR023996">
    <property type="entry name" value="TonB-dep_OMP_SusC/RagA"/>
</dbReference>
<dbReference type="Gene3D" id="2.60.40.1120">
    <property type="entry name" value="Carboxypeptidase-like, regulatory domain"/>
    <property type="match status" value="1"/>
</dbReference>
<keyword evidence="8" id="KW-0732">Signal</keyword>
<dbReference type="PROSITE" id="PS52016">
    <property type="entry name" value="TONB_DEPENDENT_REC_3"/>
    <property type="match status" value="1"/>
</dbReference>
<reference evidence="10 11" key="1">
    <citation type="submission" date="2018-07" db="EMBL/GenBank/DDBJ databases">
        <title>Freshwater and sediment microbial communities from various areas in North America, analyzing microbe dynamics in response to fracking.</title>
        <authorList>
            <person name="Lamendella R."/>
        </authorList>
    </citation>
    <scope>NUCLEOTIDE SEQUENCE [LARGE SCALE GENOMIC DNA]</scope>
    <source>
        <strain evidence="10 11">160A</strain>
    </source>
</reference>
<keyword evidence="5 7" id="KW-0472">Membrane</keyword>
<dbReference type="InterPro" id="IPR036942">
    <property type="entry name" value="Beta-barrel_TonB_sf"/>
</dbReference>
<evidence type="ECO:0000256" key="4">
    <source>
        <dbReference type="ARBA" id="ARBA00022692"/>
    </source>
</evidence>
<keyword evidence="4 7" id="KW-0812">Transmembrane</keyword>
<evidence type="ECO:0000313" key="11">
    <source>
        <dbReference type="Proteomes" id="UP000252733"/>
    </source>
</evidence>
<evidence type="ECO:0000259" key="9">
    <source>
        <dbReference type="Pfam" id="PF07715"/>
    </source>
</evidence>
<evidence type="ECO:0000256" key="8">
    <source>
        <dbReference type="SAM" id="SignalP"/>
    </source>
</evidence>
<dbReference type="Proteomes" id="UP000252733">
    <property type="component" value="Unassembled WGS sequence"/>
</dbReference>
<evidence type="ECO:0000256" key="1">
    <source>
        <dbReference type="ARBA" id="ARBA00004571"/>
    </source>
</evidence>
<keyword evidence="2 7" id="KW-0813">Transport</keyword>
<dbReference type="InterPro" id="IPR039426">
    <property type="entry name" value="TonB-dep_rcpt-like"/>
</dbReference>
<dbReference type="SUPFAM" id="SSF49464">
    <property type="entry name" value="Carboxypeptidase regulatory domain-like"/>
    <property type="match status" value="1"/>
</dbReference>
<accession>A0A368VGB2</accession>
<dbReference type="NCBIfam" id="TIGR04057">
    <property type="entry name" value="SusC_RagA_signa"/>
    <property type="match status" value="1"/>
</dbReference>
<proteinExistence type="inferred from homology"/>
<dbReference type="InterPro" id="IPR037066">
    <property type="entry name" value="Plug_dom_sf"/>
</dbReference>
<dbReference type="InterPro" id="IPR008969">
    <property type="entry name" value="CarboxyPept-like_regulatory"/>
</dbReference>
<keyword evidence="3 7" id="KW-1134">Transmembrane beta strand</keyword>
<name>A0A368VGB2_9BACT</name>
<evidence type="ECO:0000256" key="7">
    <source>
        <dbReference type="PROSITE-ProRule" id="PRU01360"/>
    </source>
</evidence>
<feature type="chain" id="PRO_5016851046" evidence="8">
    <location>
        <begin position="21"/>
        <end position="1053"/>
    </location>
</feature>
<comment type="caution">
    <text evidence="10">The sequence shown here is derived from an EMBL/GenBank/DDBJ whole genome shotgun (WGS) entry which is preliminary data.</text>
</comment>
<dbReference type="Gene3D" id="2.170.130.10">
    <property type="entry name" value="TonB-dependent receptor, plug domain"/>
    <property type="match status" value="1"/>
</dbReference>
<keyword evidence="6 7" id="KW-0998">Cell outer membrane</keyword>
<dbReference type="EMBL" id="QPIZ01000001">
    <property type="protein sequence ID" value="RCW39235.1"/>
    <property type="molecule type" value="Genomic_DNA"/>
</dbReference>
<dbReference type="Gene3D" id="2.40.170.20">
    <property type="entry name" value="TonB-dependent receptor, beta-barrel domain"/>
    <property type="match status" value="1"/>
</dbReference>